<reference evidence="2 3" key="1">
    <citation type="submission" date="2019-03" db="EMBL/GenBank/DDBJ databases">
        <title>Genomic Encyclopedia of Archaeal and Bacterial Type Strains, Phase II (KMG-II): from individual species to whole genera.</title>
        <authorList>
            <person name="Goeker M."/>
        </authorList>
    </citation>
    <scope>NUCLEOTIDE SEQUENCE [LARGE SCALE GENOMIC DNA]</scope>
    <source>
        <strain evidence="2 3">RL-C</strain>
    </source>
</reference>
<evidence type="ECO:0008006" key="4">
    <source>
        <dbReference type="Google" id="ProtNLM"/>
    </source>
</evidence>
<feature type="signal peptide" evidence="1">
    <location>
        <begin position="1"/>
        <end position="19"/>
    </location>
</feature>
<sequence>MKHLILATLLALSALPLKAQKYAVGTEFGFYAAGKGSGEPYYEGIFGFPIGVTAAYYPTSRLAVNSGFSVANFSNWNGSRFYRIPLILSYALNQRGALSGLREGGPNGQLGQAMVGIYHPFELEGGVSLGFYDGRYQDSYQENIAIGTGSDGEKTFQELDYNVTRKNRQYVPAITLGAKQSLIVSHVQLYLRLQYSILFNGDVTITAVDTKTGKSVTDDAHQAYSITAGLAYSF</sequence>
<organism evidence="2 3">
    <name type="scientific">Acetobacteroides hydrogenigenes</name>
    <dbReference type="NCBI Taxonomy" id="979970"/>
    <lineage>
        <taxon>Bacteria</taxon>
        <taxon>Pseudomonadati</taxon>
        <taxon>Bacteroidota</taxon>
        <taxon>Bacteroidia</taxon>
        <taxon>Bacteroidales</taxon>
        <taxon>Rikenellaceae</taxon>
        <taxon>Acetobacteroides</taxon>
    </lineage>
</organism>
<gene>
    <name evidence="2" type="ORF">CLV25_10924</name>
</gene>
<keyword evidence="3" id="KW-1185">Reference proteome</keyword>
<protein>
    <recommendedName>
        <fullName evidence="4">Outer membrane protein with beta-barrel domain</fullName>
    </recommendedName>
</protein>
<keyword evidence="1" id="KW-0732">Signal</keyword>
<dbReference type="EMBL" id="SLWB01000009">
    <property type="protein sequence ID" value="TCN66395.1"/>
    <property type="molecule type" value="Genomic_DNA"/>
</dbReference>
<proteinExistence type="predicted"/>
<evidence type="ECO:0000256" key="1">
    <source>
        <dbReference type="SAM" id="SignalP"/>
    </source>
</evidence>
<evidence type="ECO:0000313" key="3">
    <source>
        <dbReference type="Proteomes" id="UP000294830"/>
    </source>
</evidence>
<dbReference type="Proteomes" id="UP000294830">
    <property type="component" value="Unassembled WGS sequence"/>
</dbReference>
<comment type="caution">
    <text evidence="2">The sequence shown here is derived from an EMBL/GenBank/DDBJ whole genome shotgun (WGS) entry which is preliminary data.</text>
</comment>
<dbReference type="RefSeq" id="WP_131839522.1">
    <property type="nucleotide sequence ID" value="NZ_SLWB01000009.1"/>
</dbReference>
<dbReference type="AlphaFoldDB" id="A0A4R2EEA0"/>
<feature type="chain" id="PRO_5020670479" description="Outer membrane protein with beta-barrel domain" evidence="1">
    <location>
        <begin position="20"/>
        <end position="234"/>
    </location>
</feature>
<name>A0A4R2EEA0_9BACT</name>
<accession>A0A4R2EEA0</accession>
<evidence type="ECO:0000313" key="2">
    <source>
        <dbReference type="EMBL" id="TCN66395.1"/>
    </source>
</evidence>